<dbReference type="InterPro" id="IPR029058">
    <property type="entry name" value="AB_hydrolase_fold"/>
</dbReference>
<evidence type="ECO:0000259" key="1">
    <source>
        <dbReference type="Pfam" id="PF00561"/>
    </source>
</evidence>
<dbReference type="RefSeq" id="WP_400187139.1">
    <property type="nucleotide sequence ID" value="NZ_JBGORX010000001.1"/>
</dbReference>
<keyword evidence="3" id="KW-1185">Reference proteome</keyword>
<accession>A0ABW8D6K1</accession>
<protein>
    <submittedName>
        <fullName evidence="2">Alpha/beta fold hydrolase</fullName>
    </submittedName>
</protein>
<proteinExistence type="predicted"/>
<sequence length="265" mass="29804">MPHMKVNDISMYYEIHGQGEPIVFIGGFTADHVVWSATLGYFKDYQVILFDNRGAGQTDAPGGPYSIEQMADDVAALCESLGILRAHFVGNSMGGFILQTLMMRHRDLVKSATITNSVLSPRAPFQIYLEALRELRKSNVSEEVLIKIACSWFFSYQFIVQPGMLEVLTQMGMKNPYPITEKGFEGQYAALDKFDSSLWAQKINVPTLVLAGDQDLVFRESLVKQLAANIPNARYYCFADCGHLPQIEYPEKFAEFVDIFIKSLD</sequence>
<dbReference type="InterPro" id="IPR000639">
    <property type="entry name" value="Epox_hydrolase-like"/>
</dbReference>
<reference evidence="2 3" key="1">
    <citation type="submission" date="2024-08" db="EMBL/GenBank/DDBJ databases">
        <title>Draft Genome Sequence of Legionella lytica strain DSB2004, Isolated From a Fire Sprinkler System.</title>
        <authorList>
            <person name="Everhart A.D."/>
            <person name="Kidane D.T."/>
            <person name="Farone A.L."/>
            <person name="Farone M.B."/>
        </authorList>
    </citation>
    <scope>NUCLEOTIDE SEQUENCE [LARGE SCALE GENOMIC DNA]</scope>
    <source>
        <strain evidence="2 3">DSB2004</strain>
    </source>
</reference>
<comment type="caution">
    <text evidence="2">The sequence shown here is derived from an EMBL/GenBank/DDBJ whole genome shotgun (WGS) entry which is preliminary data.</text>
</comment>
<dbReference type="Gene3D" id="3.40.50.1820">
    <property type="entry name" value="alpha/beta hydrolase"/>
    <property type="match status" value="1"/>
</dbReference>
<dbReference type="InterPro" id="IPR050471">
    <property type="entry name" value="AB_hydrolase"/>
</dbReference>
<dbReference type="PANTHER" id="PTHR43433:SF5">
    <property type="entry name" value="AB HYDROLASE-1 DOMAIN-CONTAINING PROTEIN"/>
    <property type="match status" value="1"/>
</dbReference>
<dbReference type="EMBL" id="JBGORX010000001">
    <property type="protein sequence ID" value="MFJ1268328.1"/>
    <property type="molecule type" value="Genomic_DNA"/>
</dbReference>
<dbReference type="GO" id="GO:0016787">
    <property type="term" value="F:hydrolase activity"/>
    <property type="evidence" value="ECO:0007669"/>
    <property type="project" value="UniProtKB-KW"/>
</dbReference>
<evidence type="ECO:0000313" key="2">
    <source>
        <dbReference type="EMBL" id="MFJ1268328.1"/>
    </source>
</evidence>
<dbReference type="PRINTS" id="PR00412">
    <property type="entry name" value="EPOXHYDRLASE"/>
</dbReference>
<dbReference type="Proteomes" id="UP001615550">
    <property type="component" value="Unassembled WGS sequence"/>
</dbReference>
<feature type="domain" description="AB hydrolase-1" evidence="1">
    <location>
        <begin position="21"/>
        <end position="248"/>
    </location>
</feature>
<dbReference type="Pfam" id="PF00561">
    <property type="entry name" value="Abhydrolase_1"/>
    <property type="match status" value="1"/>
</dbReference>
<gene>
    <name evidence="2" type="ORF">ACD661_07150</name>
</gene>
<dbReference type="InterPro" id="IPR000073">
    <property type="entry name" value="AB_hydrolase_1"/>
</dbReference>
<keyword evidence="2" id="KW-0378">Hydrolase</keyword>
<dbReference type="PRINTS" id="PR00111">
    <property type="entry name" value="ABHYDROLASE"/>
</dbReference>
<dbReference type="PANTHER" id="PTHR43433">
    <property type="entry name" value="HYDROLASE, ALPHA/BETA FOLD FAMILY PROTEIN"/>
    <property type="match status" value="1"/>
</dbReference>
<dbReference type="SUPFAM" id="SSF53474">
    <property type="entry name" value="alpha/beta-Hydrolases"/>
    <property type="match status" value="1"/>
</dbReference>
<organism evidence="2 3">
    <name type="scientific">Legionella lytica</name>
    <dbReference type="NCBI Taxonomy" id="96232"/>
    <lineage>
        <taxon>Bacteria</taxon>
        <taxon>Pseudomonadati</taxon>
        <taxon>Pseudomonadota</taxon>
        <taxon>Gammaproteobacteria</taxon>
        <taxon>Legionellales</taxon>
        <taxon>Legionellaceae</taxon>
        <taxon>Legionella</taxon>
    </lineage>
</organism>
<evidence type="ECO:0000313" key="3">
    <source>
        <dbReference type="Proteomes" id="UP001615550"/>
    </source>
</evidence>
<name>A0ABW8D6K1_9GAMM</name>